<accession>A0ABU3I8E4</accession>
<feature type="transmembrane region" description="Helical" evidence="6">
    <location>
        <begin position="231"/>
        <end position="253"/>
    </location>
</feature>
<dbReference type="Proteomes" id="UP001247542">
    <property type="component" value="Unassembled WGS sequence"/>
</dbReference>
<dbReference type="InterPro" id="IPR050367">
    <property type="entry name" value="APC_superfamily"/>
</dbReference>
<dbReference type="EMBL" id="JASXSX010000001">
    <property type="protein sequence ID" value="MDT3766646.1"/>
    <property type="molecule type" value="Genomic_DNA"/>
</dbReference>
<dbReference type="PANTHER" id="PTHR42770:SF16">
    <property type="entry name" value="AMINO ACID PERMEASE"/>
    <property type="match status" value="1"/>
</dbReference>
<keyword evidence="5 6" id="KW-0472">Membrane</keyword>
<gene>
    <name evidence="7" type="ORF">QS713_00990</name>
</gene>
<dbReference type="InterPro" id="IPR002293">
    <property type="entry name" value="AA/rel_permease1"/>
</dbReference>
<evidence type="ECO:0000256" key="4">
    <source>
        <dbReference type="ARBA" id="ARBA00022989"/>
    </source>
</evidence>
<feature type="transmembrane region" description="Helical" evidence="6">
    <location>
        <begin position="416"/>
        <end position="434"/>
    </location>
</feature>
<feature type="transmembrane region" description="Helical" evidence="6">
    <location>
        <begin position="150"/>
        <end position="174"/>
    </location>
</feature>
<feature type="transmembrane region" description="Helical" evidence="6">
    <location>
        <begin position="393"/>
        <end position="410"/>
    </location>
</feature>
<feature type="transmembrane region" description="Helical" evidence="6">
    <location>
        <begin position="333"/>
        <end position="356"/>
    </location>
</feature>
<comment type="caution">
    <text evidence="7">The sequence shown here is derived from an EMBL/GenBank/DDBJ whole genome shotgun (WGS) entry which is preliminary data.</text>
</comment>
<name>A0ABU3I8E4_9ACTO</name>
<dbReference type="PIRSF" id="PIRSF006060">
    <property type="entry name" value="AA_transporter"/>
    <property type="match status" value="1"/>
</dbReference>
<feature type="transmembrane region" description="Helical" evidence="6">
    <location>
        <begin position="18"/>
        <end position="38"/>
    </location>
</feature>
<keyword evidence="8" id="KW-1185">Reference proteome</keyword>
<evidence type="ECO:0000256" key="5">
    <source>
        <dbReference type="ARBA" id="ARBA00023136"/>
    </source>
</evidence>
<dbReference type="PANTHER" id="PTHR42770">
    <property type="entry name" value="AMINO ACID TRANSPORTER-RELATED"/>
    <property type="match status" value="1"/>
</dbReference>
<keyword evidence="2" id="KW-1003">Cell membrane</keyword>
<feature type="transmembrane region" description="Helical" evidence="6">
    <location>
        <begin position="44"/>
        <end position="65"/>
    </location>
</feature>
<feature type="transmembrane region" description="Helical" evidence="6">
    <location>
        <begin position="362"/>
        <end position="386"/>
    </location>
</feature>
<keyword evidence="3 6" id="KW-0812">Transmembrane</keyword>
<comment type="subcellular location">
    <subcellularLocation>
        <location evidence="1">Cell membrane</location>
        <topology evidence="1">Multi-pass membrane protein</topology>
    </subcellularLocation>
</comment>
<feature type="transmembrane region" description="Helical" evidence="6">
    <location>
        <begin position="194"/>
        <end position="219"/>
    </location>
</feature>
<feature type="transmembrane region" description="Helical" evidence="6">
    <location>
        <begin position="125"/>
        <end position="143"/>
    </location>
</feature>
<evidence type="ECO:0000313" key="7">
    <source>
        <dbReference type="EMBL" id="MDT3766646.1"/>
    </source>
</evidence>
<evidence type="ECO:0000313" key="8">
    <source>
        <dbReference type="Proteomes" id="UP001247542"/>
    </source>
</evidence>
<organism evidence="7 8">
    <name type="scientific">Gleimia hominis</name>
    <dbReference type="NCBI Taxonomy" id="595468"/>
    <lineage>
        <taxon>Bacteria</taxon>
        <taxon>Bacillati</taxon>
        <taxon>Actinomycetota</taxon>
        <taxon>Actinomycetes</taxon>
        <taxon>Actinomycetales</taxon>
        <taxon>Actinomycetaceae</taxon>
        <taxon>Gleimia</taxon>
    </lineage>
</organism>
<feature type="transmembrane region" description="Helical" evidence="6">
    <location>
        <begin position="293"/>
        <end position="312"/>
    </location>
</feature>
<keyword evidence="4 6" id="KW-1133">Transmembrane helix</keyword>
<evidence type="ECO:0000256" key="3">
    <source>
        <dbReference type="ARBA" id="ARBA00022692"/>
    </source>
</evidence>
<evidence type="ECO:0000256" key="1">
    <source>
        <dbReference type="ARBA" id="ARBA00004651"/>
    </source>
</evidence>
<sequence>MTSTAEPKLRRTLSVTDLIVYGMLFIGITAPMGTFGVLDARSGGVTPLVFVIAVCAMGATAYSYARMSHAVPKAGSVYAYSEAGLGKGPAFFAGWMLSLDYLFIPAMAVLFMGIATHALVPSLPVWALTLAGVVLVTVLNLLGVKLATKVGMVMLIIEVIALSVFLIAGLWVLFTVGPQRPWLSPIIGAQTLDIRGVLGAATVAALAFLGFDAIASFAEETTGDTRDVGRALGWCLVVAAVLFVAQTYVASLLTPYSPEVLRSHPDLQGTAFYDMLDASIGSWLHLPITIMRSIGPVFSALVAQAAASRLLFAMGRDHDLPAFLGQVDAREGVPRNATLVSAGITLVVSTVAALHADGLETLSTMVTVGALVAFIFLHISVIGYYARGRGEGWKAAVVPIIGIIIVVNLLVDAARLALTIAAIWAVVGGIVYAAKHIRGQRARS</sequence>
<reference evidence="7 8" key="1">
    <citation type="submission" date="2023-06" db="EMBL/GenBank/DDBJ databases">
        <title>Draft genome sequence of Gleimia hominis type strain CCUG 57540T.</title>
        <authorList>
            <person name="Salva-Serra F."/>
            <person name="Cardew S."/>
            <person name="Jensie Markopoulos S."/>
            <person name="Ohlen M."/>
            <person name="Inganas E."/>
            <person name="Svensson-Stadler L."/>
            <person name="Moore E.R.B."/>
        </authorList>
    </citation>
    <scope>NUCLEOTIDE SEQUENCE [LARGE SCALE GENOMIC DNA]</scope>
    <source>
        <strain evidence="7 8">CCUG 57540</strain>
    </source>
</reference>
<evidence type="ECO:0000256" key="2">
    <source>
        <dbReference type="ARBA" id="ARBA00022475"/>
    </source>
</evidence>
<proteinExistence type="predicted"/>
<evidence type="ECO:0000256" key="6">
    <source>
        <dbReference type="SAM" id="Phobius"/>
    </source>
</evidence>
<protein>
    <submittedName>
        <fullName evidence="7">APC family permease</fullName>
    </submittedName>
</protein>
<dbReference type="RefSeq" id="WP_313271718.1">
    <property type="nucleotide sequence ID" value="NZ_JASXSX010000001.1"/>
</dbReference>
<dbReference type="Gene3D" id="1.20.1740.10">
    <property type="entry name" value="Amino acid/polyamine transporter I"/>
    <property type="match status" value="1"/>
</dbReference>
<dbReference type="Pfam" id="PF13520">
    <property type="entry name" value="AA_permease_2"/>
    <property type="match status" value="1"/>
</dbReference>